<feature type="region of interest" description="Disordered" evidence="1">
    <location>
        <begin position="79"/>
        <end position="98"/>
    </location>
</feature>
<evidence type="ECO:0000313" key="5">
    <source>
        <dbReference type="Proteomes" id="UP000293652"/>
    </source>
</evidence>
<reference evidence="3 5" key="2">
    <citation type="submission" date="2019-02" db="EMBL/GenBank/DDBJ databases">
        <title>The genomic architecture of introgression among sibling species of bacteria.</title>
        <authorList>
            <person name="Cavassim M.I.A."/>
            <person name="Moeskjaer S."/>
            <person name="Moslemi C."/>
            <person name="Fields B."/>
            <person name="Bachmann A."/>
            <person name="Vilhjalmsson B."/>
            <person name="Schierup M.H."/>
            <person name="Young J.P.W."/>
            <person name="Andersen S.U."/>
        </authorList>
    </citation>
    <scope>NUCLEOTIDE SEQUENCE [LARGE SCALE GENOMIC DNA]</scope>
    <source>
        <strain evidence="3 5">SM145A</strain>
        <plasmid evidence="3">pSM145A_Rh02</plasmid>
    </source>
</reference>
<accession>A0A1B1CLL6</accession>
<proteinExistence type="predicted"/>
<evidence type="ECO:0000256" key="1">
    <source>
        <dbReference type="SAM" id="MobiDB-lite"/>
    </source>
</evidence>
<sequence>MKNAKNNELSDRRSAAAEAKAALLNAYRSAKDSAEPTRLAKQAERQAIAAAREERRAQRERIKLEELERAQAAEAERQAAAEAAARADADAREAADKDRIARVIADEAARKAERDLRYANRKARKS</sequence>
<evidence type="ECO:0000313" key="4">
    <source>
        <dbReference type="Proteomes" id="UP000092691"/>
    </source>
</evidence>
<name>A0A1B1CLL6_RHILE</name>
<evidence type="ECO:0000313" key="3">
    <source>
        <dbReference type="EMBL" id="TAX67917.1"/>
    </source>
</evidence>
<dbReference type="EMBL" id="CP016289">
    <property type="protein sequence ID" value="ANP90667.1"/>
    <property type="molecule type" value="Genomic_DNA"/>
</dbReference>
<geneLocation type="plasmid" evidence="3">
    <name>pSM145A_Rh02</name>
</geneLocation>
<feature type="region of interest" description="Disordered" evidence="1">
    <location>
        <begin position="29"/>
        <end position="57"/>
    </location>
</feature>
<evidence type="ECO:0000313" key="2">
    <source>
        <dbReference type="EMBL" id="ANP90667.1"/>
    </source>
</evidence>
<organism evidence="2 4">
    <name type="scientific">Rhizobium leguminosarum</name>
    <dbReference type="NCBI Taxonomy" id="384"/>
    <lineage>
        <taxon>Bacteria</taxon>
        <taxon>Pseudomonadati</taxon>
        <taxon>Pseudomonadota</taxon>
        <taxon>Alphaproteobacteria</taxon>
        <taxon>Hyphomicrobiales</taxon>
        <taxon>Rhizobiaceae</taxon>
        <taxon>Rhizobium/Agrobacterium group</taxon>
        <taxon>Rhizobium</taxon>
    </lineage>
</organism>
<dbReference type="OrthoDB" id="8404667at2"/>
<geneLocation type="plasmid" evidence="2 4">
    <name>unnamed2</name>
</geneLocation>
<keyword evidence="2" id="KW-0614">Plasmid</keyword>
<dbReference type="Proteomes" id="UP000092691">
    <property type="component" value="Plasmid unnamed2"/>
</dbReference>
<dbReference type="Proteomes" id="UP000293652">
    <property type="component" value="Unassembled WGS sequence"/>
</dbReference>
<protein>
    <submittedName>
        <fullName evidence="2">Uncharacterized protein</fullName>
    </submittedName>
</protein>
<reference evidence="2 4" key="1">
    <citation type="submission" date="2016-06" db="EMBL/GenBank/DDBJ databases">
        <title>Microsymbionts genomes from the relict species Vavilovia formosa.</title>
        <authorList>
            <person name="Chirak E."/>
            <person name="Kimeklis A."/>
            <person name="Andronov E."/>
        </authorList>
    </citation>
    <scope>NUCLEOTIDE SEQUENCE [LARGE SCALE GENOMIC DNA]</scope>
    <source>
        <strain evidence="2 4">Vaf10</strain>
        <plasmid evidence="4">Plasmid unnamed2</plasmid>
        <plasmid evidence="2">unnamed2</plasmid>
    </source>
</reference>
<gene>
    <name evidence="2" type="ORF">BA011_32780</name>
    <name evidence="3" type="ORF">ELI03_27900</name>
</gene>
<dbReference type="Pfam" id="PF20089">
    <property type="entry name" value="DUF6481"/>
    <property type="match status" value="1"/>
</dbReference>
<dbReference type="InterPro" id="IPR045510">
    <property type="entry name" value="DUF6481"/>
</dbReference>
<dbReference type="RefSeq" id="WP_065284071.1">
    <property type="nucleotide sequence ID" value="NZ_CP016289.1"/>
</dbReference>
<dbReference type="EMBL" id="SIPC01000003">
    <property type="protein sequence ID" value="TAX67917.1"/>
    <property type="molecule type" value="Genomic_DNA"/>
</dbReference>
<dbReference type="AlphaFoldDB" id="A0A1B1CLL6"/>